<keyword evidence="6" id="KW-0695">RNA-directed DNA polymerase</keyword>
<dbReference type="EMBL" id="AGVV01000148">
    <property type="protein sequence ID" value="EHK73414.1"/>
    <property type="molecule type" value="Genomic_DNA"/>
</dbReference>
<proteinExistence type="inferred from homology"/>
<evidence type="ECO:0000256" key="1">
    <source>
        <dbReference type="ARBA" id="ARBA00012493"/>
    </source>
</evidence>
<comment type="catalytic activity">
    <reaction evidence="8">
        <text>DNA(n) + a 2'-deoxyribonucleoside 5'-triphosphate = DNA(n+1) + diphosphate</text>
        <dbReference type="Rhea" id="RHEA:22508"/>
        <dbReference type="Rhea" id="RHEA-COMP:17339"/>
        <dbReference type="Rhea" id="RHEA-COMP:17340"/>
        <dbReference type="ChEBI" id="CHEBI:33019"/>
        <dbReference type="ChEBI" id="CHEBI:61560"/>
        <dbReference type="ChEBI" id="CHEBI:173112"/>
        <dbReference type="EC" id="2.7.7.49"/>
    </reaction>
</comment>
<dbReference type="InterPro" id="IPR000123">
    <property type="entry name" value="Reverse_transcriptase_msDNA"/>
</dbReference>
<name>H0GBA6_RHIML</name>
<dbReference type="PANTHER" id="PTHR34047">
    <property type="entry name" value="NUCLEAR INTRON MATURASE 1, MITOCHONDRIAL-RELATED"/>
    <property type="match status" value="1"/>
</dbReference>
<dbReference type="InterPro" id="IPR000477">
    <property type="entry name" value="RT_dom"/>
</dbReference>
<evidence type="ECO:0000256" key="5">
    <source>
        <dbReference type="ARBA" id="ARBA00022842"/>
    </source>
</evidence>
<accession>H0GBA6</accession>
<evidence type="ECO:0000313" key="11">
    <source>
        <dbReference type="Proteomes" id="UP000004038"/>
    </source>
</evidence>
<comment type="similarity">
    <text evidence="7">Belongs to the bacterial reverse transcriptase family.</text>
</comment>
<dbReference type="AlphaFoldDB" id="H0GBA6"/>
<evidence type="ECO:0000256" key="3">
    <source>
        <dbReference type="ARBA" id="ARBA00022695"/>
    </source>
</evidence>
<keyword evidence="5" id="KW-0460">Magnesium</keyword>
<gene>
    <name evidence="10" type="ORF">SM0020_34118</name>
</gene>
<feature type="domain" description="Reverse transcriptase" evidence="9">
    <location>
        <begin position="25"/>
        <end position="263"/>
    </location>
</feature>
<evidence type="ECO:0000256" key="8">
    <source>
        <dbReference type="ARBA" id="ARBA00048173"/>
    </source>
</evidence>
<keyword evidence="2" id="KW-0808">Transferase</keyword>
<keyword evidence="3" id="KW-0548">Nucleotidyltransferase</keyword>
<dbReference type="EC" id="2.7.7.49" evidence="1"/>
<reference evidence="10 11" key="1">
    <citation type="journal article" date="2012" name="J. Bacteriol.">
        <title>Draft Genome Sequence of Sinorhizobium meliloti CCNWSX0020, a Nitrogen-Fixing Symbiont with Copper Tolerance Capability Isolated from Lead-Zinc Mine Tailings.</title>
        <authorList>
            <person name="Li Z."/>
            <person name="Ma Z."/>
            <person name="Hao X."/>
            <person name="Wei G."/>
        </authorList>
    </citation>
    <scope>NUCLEOTIDE SEQUENCE [LARGE SCALE GENOMIC DNA]</scope>
    <source>
        <strain evidence="10 11">CCNWSX0020</strain>
    </source>
</reference>
<evidence type="ECO:0000256" key="2">
    <source>
        <dbReference type="ARBA" id="ARBA00022679"/>
    </source>
</evidence>
<dbReference type="GO" id="GO:0046872">
    <property type="term" value="F:metal ion binding"/>
    <property type="evidence" value="ECO:0007669"/>
    <property type="project" value="UniProtKB-KW"/>
</dbReference>
<organism evidence="10 11">
    <name type="scientific">Sinorhizobium meliloti CCNWSX0020</name>
    <dbReference type="NCBI Taxonomy" id="1107881"/>
    <lineage>
        <taxon>Bacteria</taxon>
        <taxon>Pseudomonadati</taxon>
        <taxon>Pseudomonadota</taxon>
        <taxon>Alphaproteobacteria</taxon>
        <taxon>Hyphomicrobiales</taxon>
        <taxon>Rhizobiaceae</taxon>
        <taxon>Sinorhizobium/Ensifer group</taxon>
        <taxon>Sinorhizobium</taxon>
    </lineage>
</organism>
<dbReference type="PRINTS" id="PR00866">
    <property type="entry name" value="RNADNAPOLMS"/>
</dbReference>
<evidence type="ECO:0000256" key="6">
    <source>
        <dbReference type="ARBA" id="ARBA00022918"/>
    </source>
</evidence>
<dbReference type="Proteomes" id="UP000004038">
    <property type="component" value="Unassembled WGS sequence"/>
</dbReference>
<sequence>MTLKTFRACKNLSDLAHLLRVSPKGLSYILYKIPSHLKYTKFDVPKKSGGTRTISSPDRRLKFVQTRLAKLLYACQREIVPVENNTKKVLSHGFQKKRGLSIHTNANKHTSRRFVLNVDLEGFFPSVNFGRVRGFFMKNRDFQLSEACATVVAQIVCHDNELPQGAPTSPIVSDLMARVMDVHLSKMAASYGCKYSRYVDDLTFSTNLAEFPTALAVEEPRTGTWSAGSELRGRIWRQGFALNDQKTRMRRRTSRQEVTGLVVNKFVNVRAEVEASNRVLVHTQVKKGSCFLKDPKSGATTPLSLEQLGGRLSHQFETKAARHNFMSAREFEKAREAIPKFYRDYSAYIYYRNFHVNDLPTIVCEGITDAIYLKTAIRVLHAKFPNLAGTSAGKYVSDVRFFGYSRHHTAATKLSGGAGDVQHFVKEYGKIVHPFHAGGQLKPVIVFVDNDKATNGIWSYIKEKTGSKTPIDGSDPFYHIERNLYVVAVPGKVGGAERVVEDLFDAATKSMAWEGKTVDLKQKRGHPPAKGKMSKERFATKVIRDQRDKIDFSGFEPVLEAFSEIIDIKLAGSK</sequence>
<dbReference type="PROSITE" id="PS50878">
    <property type="entry name" value="RT_POL"/>
    <property type="match status" value="1"/>
</dbReference>
<dbReference type="NCBIfam" id="NF038237">
    <property type="entry name" value="retron_Ec67_fus"/>
    <property type="match status" value="1"/>
</dbReference>
<dbReference type="Pfam" id="PF00078">
    <property type="entry name" value="RVT_1"/>
    <property type="match status" value="1"/>
</dbReference>
<dbReference type="GO" id="GO:0003964">
    <property type="term" value="F:RNA-directed DNA polymerase activity"/>
    <property type="evidence" value="ECO:0007669"/>
    <property type="project" value="UniProtKB-KW"/>
</dbReference>
<dbReference type="PATRIC" id="fig|1107881.3.peg.6868"/>
<protein>
    <recommendedName>
        <fullName evidence="1">RNA-directed DNA polymerase</fullName>
        <ecNumber evidence="1">2.7.7.49</ecNumber>
    </recommendedName>
</protein>
<keyword evidence="4" id="KW-0479">Metal-binding</keyword>
<evidence type="ECO:0000256" key="7">
    <source>
        <dbReference type="ARBA" id="ARBA00034120"/>
    </source>
</evidence>
<evidence type="ECO:0000259" key="9">
    <source>
        <dbReference type="PROSITE" id="PS50878"/>
    </source>
</evidence>
<evidence type="ECO:0000313" key="10">
    <source>
        <dbReference type="EMBL" id="EHK73414.1"/>
    </source>
</evidence>
<dbReference type="InterPro" id="IPR051083">
    <property type="entry name" value="GrpII_Intron_Splice-Mob/Def"/>
</dbReference>
<dbReference type="RefSeq" id="WP_003537427.1">
    <property type="nucleotide sequence ID" value="NZ_AGVV01000148.1"/>
</dbReference>
<dbReference type="InterPro" id="IPR053543">
    <property type="entry name" value="Bacterial_RT"/>
</dbReference>
<dbReference type="GO" id="GO:0003723">
    <property type="term" value="F:RNA binding"/>
    <property type="evidence" value="ECO:0007669"/>
    <property type="project" value="InterPro"/>
</dbReference>
<dbReference type="CDD" id="cd03487">
    <property type="entry name" value="RT_Bac_retron_II"/>
    <property type="match status" value="1"/>
</dbReference>
<evidence type="ECO:0000256" key="4">
    <source>
        <dbReference type="ARBA" id="ARBA00022723"/>
    </source>
</evidence>
<dbReference type="PANTHER" id="PTHR34047:SF7">
    <property type="entry name" value="RNA-DIRECTED DNA POLYMERASE"/>
    <property type="match status" value="1"/>
</dbReference>